<dbReference type="InterPro" id="IPR043128">
    <property type="entry name" value="Rev_trsase/Diguanyl_cyclase"/>
</dbReference>
<dbReference type="EMBL" id="VJMH01005395">
    <property type="protein sequence ID" value="KAF0696458.1"/>
    <property type="molecule type" value="Genomic_DNA"/>
</dbReference>
<evidence type="ECO:0000313" key="2">
    <source>
        <dbReference type="EMBL" id="KAF0696458.1"/>
    </source>
</evidence>
<sequence length="301" mass="34765">MAESFQRHEQLLEMLPSNELPSMRGIEFDLTMKSDAKPQHRPPFSLSKLEECSLDKFVDDLLQKGWIELSNSDWVSTIFGVSKRSDDGQMLSRREWLRTATPDSPIRWVLDYRHVNFQSVVPKIPLPNSEDLFYRMLGSRVFTKIDLASGYHQMLVVPGARKFTAYRTHSYVYEWVVAPMGMAGMPGIWSRLMRRLFDKFDFVVYMDDICVFSRSMDDHVQHLRVICDVLRAEKLYARPSKCAFGVDYVDFLGHTISKDGLHVDQSKVRATEMGSEPKSCKDVMSFEGLASYYRKNQVAMG</sequence>
<dbReference type="Gene3D" id="3.30.70.270">
    <property type="match status" value="1"/>
</dbReference>
<dbReference type="OrthoDB" id="407598at2759"/>
<accession>A0A485KWH3</accession>
<dbReference type="InterPro" id="IPR050951">
    <property type="entry name" value="Retrovirus_Pol_polyprotein"/>
</dbReference>
<evidence type="ECO:0000259" key="1">
    <source>
        <dbReference type="Pfam" id="PF00078"/>
    </source>
</evidence>
<dbReference type="PANTHER" id="PTHR37984">
    <property type="entry name" value="PROTEIN CBG26694"/>
    <property type="match status" value="1"/>
</dbReference>
<protein>
    <submittedName>
        <fullName evidence="3">Aste57867_12789 protein</fullName>
    </submittedName>
</protein>
<dbReference type="Pfam" id="PF00078">
    <property type="entry name" value="RVT_1"/>
    <property type="match status" value="1"/>
</dbReference>
<dbReference type="EMBL" id="CAADRA010005416">
    <property type="protein sequence ID" value="VFT89638.1"/>
    <property type="molecule type" value="Genomic_DNA"/>
</dbReference>
<evidence type="ECO:0000313" key="3">
    <source>
        <dbReference type="EMBL" id="VFT89638.1"/>
    </source>
</evidence>
<dbReference type="Gene3D" id="3.10.10.10">
    <property type="entry name" value="HIV Type 1 Reverse Transcriptase, subunit A, domain 1"/>
    <property type="match status" value="1"/>
</dbReference>
<dbReference type="Proteomes" id="UP000332933">
    <property type="component" value="Unassembled WGS sequence"/>
</dbReference>
<dbReference type="PANTHER" id="PTHR37984:SF5">
    <property type="entry name" value="PROTEIN NYNRIN-LIKE"/>
    <property type="match status" value="1"/>
</dbReference>
<evidence type="ECO:0000313" key="4">
    <source>
        <dbReference type="Proteomes" id="UP000332933"/>
    </source>
</evidence>
<keyword evidence="4" id="KW-1185">Reference proteome</keyword>
<gene>
    <name evidence="3" type="primary">Aste57867_12789</name>
    <name evidence="2" type="ORF">As57867_012741</name>
    <name evidence="3" type="ORF">ASTE57867_12789</name>
</gene>
<reference evidence="2" key="2">
    <citation type="submission" date="2019-06" db="EMBL/GenBank/DDBJ databases">
        <title>Genomics analysis of Aphanomyces spp. identifies a new class of oomycete effector associated with host adaptation.</title>
        <authorList>
            <person name="Gaulin E."/>
        </authorList>
    </citation>
    <scope>NUCLEOTIDE SEQUENCE</scope>
    <source>
        <strain evidence="2">CBS 578.67</strain>
    </source>
</reference>
<organism evidence="3 4">
    <name type="scientific">Aphanomyces stellatus</name>
    <dbReference type="NCBI Taxonomy" id="120398"/>
    <lineage>
        <taxon>Eukaryota</taxon>
        <taxon>Sar</taxon>
        <taxon>Stramenopiles</taxon>
        <taxon>Oomycota</taxon>
        <taxon>Saprolegniomycetes</taxon>
        <taxon>Saprolegniales</taxon>
        <taxon>Verrucalvaceae</taxon>
        <taxon>Aphanomyces</taxon>
    </lineage>
</organism>
<proteinExistence type="predicted"/>
<dbReference type="SUPFAM" id="SSF56672">
    <property type="entry name" value="DNA/RNA polymerases"/>
    <property type="match status" value="1"/>
</dbReference>
<dbReference type="AlphaFoldDB" id="A0A485KWH3"/>
<reference evidence="3 4" key="1">
    <citation type="submission" date="2019-03" db="EMBL/GenBank/DDBJ databases">
        <authorList>
            <person name="Gaulin E."/>
            <person name="Dumas B."/>
        </authorList>
    </citation>
    <scope>NUCLEOTIDE SEQUENCE [LARGE SCALE GENOMIC DNA]</scope>
    <source>
        <strain evidence="3">CBS 568.67</strain>
    </source>
</reference>
<dbReference type="CDD" id="cd01647">
    <property type="entry name" value="RT_LTR"/>
    <property type="match status" value="1"/>
</dbReference>
<dbReference type="InterPro" id="IPR043502">
    <property type="entry name" value="DNA/RNA_pol_sf"/>
</dbReference>
<feature type="domain" description="Reverse transcriptase" evidence="1">
    <location>
        <begin position="134"/>
        <end position="256"/>
    </location>
</feature>
<name>A0A485KWH3_9STRA</name>
<dbReference type="InterPro" id="IPR000477">
    <property type="entry name" value="RT_dom"/>
</dbReference>